<protein>
    <submittedName>
        <fullName evidence="3">Uncharacterized protein LOC136074101</fullName>
    </submittedName>
</protein>
<keyword evidence="2" id="KW-1185">Reference proteome</keyword>
<reference evidence="3" key="2">
    <citation type="submission" date="2025-08" db="UniProtKB">
        <authorList>
            <consortium name="RefSeq"/>
        </authorList>
    </citation>
    <scope>IDENTIFICATION</scope>
</reference>
<proteinExistence type="predicted"/>
<dbReference type="PANTHER" id="PTHR10492">
    <property type="match status" value="1"/>
</dbReference>
<reference evidence="2" key="1">
    <citation type="submission" date="2025-05" db="UniProtKB">
        <authorList>
            <consortium name="RefSeq"/>
        </authorList>
    </citation>
    <scope>NUCLEOTIDE SEQUENCE [LARGE SCALE GENOMIC DNA]</scope>
</reference>
<dbReference type="PANTHER" id="PTHR10492:SF57">
    <property type="entry name" value="ATP-DEPENDENT DNA HELICASE"/>
    <property type="match status" value="1"/>
</dbReference>
<dbReference type="Proteomes" id="UP001652625">
    <property type="component" value="Chromosome 01"/>
</dbReference>
<feature type="domain" description="Helitron helicase-like" evidence="1">
    <location>
        <begin position="208"/>
        <end position="276"/>
    </location>
</feature>
<accession>A0ABM4B114</accession>
<organism evidence="2 3">
    <name type="scientific">Hydra vulgaris</name>
    <name type="common">Hydra</name>
    <name type="synonym">Hydra attenuata</name>
    <dbReference type="NCBI Taxonomy" id="6087"/>
    <lineage>
        <taxon>Eukaryota</taxon>
        <taxon>Metazoa</taxon>
        <taxon>Cnidaria</taxon>
        <taxon>Hydrozoa</taxon>
        <taxon>Hydroidolina</taxon>
        <taxon>Anthoathecata</taxon>
        <taxon>Aplanulata</taxon>
        <taxon>Hydridae</taxon>
        <taxon>Hydra</taxon>
    </lineage>
</organism>
<evidence type="ECO:0000313" key="3">
    <source>
        <dbReference type="RefSeq" id="XP_065642474.1"/>
    </source>
</evidence>
<name>A0ABM4B114_HYDVU</name>
<dbReference type="GeneID" id="136074101"/>
<evidence type="ECO:0000313" key="2">
    <source>
        <dbReference type="Proteomes" id="UP001652625"/>
    </source>
</evidence>
<dbReference type="InterPro" id="IPR025476">
    <property type="entry name" value="Helitron_helicase-like"/>
</dbReference>
<gene>
    <name evidence="3" type="primary">LOC136074101</name>
</gene>
<dbReference type="Pfam" id="PF14214">
    <property type="entry name" value="Helitron_like_N"/>
    <property type="match status" value="1"/>
</dbReference>
<sequence>MILSASAAKKFPDETHFLCCQNGKVVLSQPSSFSRDFEDLFKGNYANRNPNLSFLKYIRNYDACLSFASFKAYVVQPMNHGPPCFRICGQVFHRIDNLRLHQDVPPTYCQLYTYDPLAVDKIDIAINLPSHNEVAVVFVDENGAPPASREVVIYPIGHPLKNISSMSANLDPIVYPLFFPRGDAGWHNQLVHNPERATLTCAFNLNLFIRNNQNKLRKINGEQYDALHEHVNNLGNNHNVRPGCVVILPSTYVGSPRALTENFEDAIAIIKKYGKPVQVIEFQKINIQVIEFQKRGLPHFFLYFANDDKLEIAHDINNLISAEIPEPIVNRDLYGVVKTCMIHGPCGILNPNSPCMKDGVCSKNYLKEFNANTVAVHNGYPRYRRCDNGLVINIKGNNVDNRWVVPYNQWLSKKYQAHNNVEACLSVKAVKYLYKYIYKGYDCANILINEQINHDEVNTFSDCRYISAPEALWQIFEYPISHMSHTIICFEVYLPENQLVYFREGAELMALDCAAQPGTHLTAWFSL</sequence>
<evidence type="ECO:0000259" key="1">
    <source>
        <dbReference type="Pfam" id="PF14214"/>
    </source>
</evidence>
<dbReference type="RefSeq" id="XP_065642474.1">
    <property type="nucleotide sequence ID" value="XM_065786402.1"/>
</dbReference>